<feature type="signal peptide" evidence="2">
    <location>
        <begin position="1"/>
        <end position="18"/>
    </location>
</feature>
<evidence type="ECO:0000259" key="3">
    <source>
        <dbReference type="Pfam" id="PF01464"/>
    </source>
</evidence>
<dbReference type="RefSeq" id="WP_000603936.1">
    <property type="nucleotide sequence ID" value="NZ_BLZJ01000108.1"/>
</dbReference>
<evidence type="ECO:0000256" key="1">
    <source>
        <dbReference type="SAM" id="MobiDB-lite"/>
    </source>
</evidence>
<dbReference type="AlphaFoldDB" id="A0A223HH08"/>
<dbReference type="Pfam" id="PF01464">
    <property type="entry name" value="SLT"/>
    <property type="match status" value="1"/>
</dbReference>
<dbReference type="Gene3D" id="1.10.530.10">
    <property type="match status" value="1"/>
</dbReference>
<keyword evidence="2" id="KW-0732">Signal</keyword>
<evidence type="ECO:0000256" key="2">
    <source>
        <dbReference type="SAM" id="SignalP"/>
    </source>
</evidence>
<dbReference type="InterPro" id="IPR023346">
    <property type="entry name" value="Lysozyme-like_dom_sf"/>
</dbReference>
<keyword evidence="4" id="KW-0614">Plasmid</keyword>
<feature type="chain" id="PRO_5030038857" evidence="2">
    <location>
        <begin position="19"/>
        <end position="203"/>
    </location>
</feature>
<feature type="compositionally biased region" description="Polar residues" evidence="1">
    <location>
        <begin position="180"/>
        <end position="191"/>
    </location>
</feature>
<accession>A0A6M7EIC5</accession>
<geneLocation type="plasmid" evidence="4">
    <name>p35K</name>
</geneLocation>
<dbReference type="SUPFAM" id="SSF53955">
    <property type="entry name" value="Lysozyme-like"/>
    <property type="match status" value="1"/>
</dbReference>
<name>A0A223HH08_ECO57</name>
<feature type="domain" description="Transglycosylase SLT" evidence="3">
    <location>
        <begin position="14"/>
        <end position="143"/>
    </location>
</feature>
<organism evidence="4">
    <name type="scientific">Escherichia coli O157:H7</name>
    <dbReference type="NCBI Taxonomy" id="83334"/>
    <lineage>
        <taxon>Bacteria</taxon>
        <taxon>Pseudomonadati</taxon>
        <taxon>Pseudomonadota</taxon>
        <taxon>Gammaproteobacteria</taxon>
        <taxon>Enterobacterales</taxon>
        <taxon>Enterobacteriaceae</taxon>
        <taxon>Escherichia</taxon>
    </lineage>
</organism>
<evidence type="ECO:0000313" key="4">
    <source>
        <dbReference type="EMBL" id="AST49272.1"/>
    </source>
</evidence>
<feature type="compositionally biased region" description="Basic and acidic residues" evidence="1">
    <location>
        <begin position="166"/>
        <end position="179"/>
    </location>
</feature>
<accession>A0A223HH08</accession>
<dbReference type="InterPro" id="IPR008258">
    <property type="entry name" value="Transglycosylase_SLT_dom_1"/>
</dbReference>
<feature type="region of interest" description="Disordered" evidence="1">
    <location>
        <begin position="166"/>
        <end position="203"/>
    </location>
</feature>
<dbReference type="CDD" id="cd16892">
    <property type="entry name" value="LT_VirB1-like"/>
    <property type="match status" value="1"/>
</dbReference>
<dbReference type="EMBL" id="CP022728">
    <property type="protein sequence ID" value="AST49272.1"/>
    <property type="molecule type" value="Genomic_DNA"/>
</dbReference>
<proteinExistence type="predicted"/>
<reference evidence="4" key="1">
    <citation type="submission" date="2017-08" db="EMBL/GenBank/DDBJ databases">
        <authorList>
            <person name="de Groot N.N."/>
        </authorList>
    </citation>
    <scope>NUCLEOTIDE SEQUENCE</scope>
    <source>
        <strain evidence="4">FRIK2069</strain>
        <plasmid evidence="4">p35K</plasmid>
    </source>
</reference>
<gene>
    <name evidence="4" type="ORF">A8V30_32365</name>
</gene>
<protein>
    <submittedName>
        <fullName evidence="4">Conjugal transfer protein</fullName>
    </submittedName>
</protein>
<sequence length="203" mass="22277">MILSTVALMMLFSQCAPTVSPVTLNAIVQTESSGNPYIVANISDGISKSFSNKGSAVAYLNALAKSGKHFSAGLMQIYSKNFKALGLDNENVFDPCKNIKAGAEILTKNYLAKKGGNEQENLLKSLSEYYSGNSTRGFKKEAQFNNTSYVERVMKNAYVVPELRVDKPENAKATKEQSVQEKGNQSFVSHSQDWDVFGDYSNE</sequence>